<evidence type="ECO:0000256" key="2">
    <source>
        <dbReference type="ARBA" id="ARBA00022448"/>
    </source>
</evidence>
<dbReference type="GO" id="GO:0015031">
    <property type="term" value="P:protein transport"/>
    <property type="evidence" value="ECO:0007669"/>
    <property type="project" value="UniProtKB-KW"/>
</dbReference>
<evidence type="ECO:0000256" key="4">
    <source>
        <dbReference type="ARBA" id="ARBA00023010"/>
    </source>
</evidence>
<dbReference type="OrthoDB" id="7024361at2"/>
<evidence type="ECO:0000313" key="6">
    <source>
        <dbReference type="Proteomes" id="UP000232638"/>
    </source>
</evidence>
<keyword evidence="4" id="KW-0811">Translocation</keyword>
<sequence>MADNFKLHPIQLLGIQVKELFIRVNGLYETQKSDEGRFQIGIGHSDFDINDSTIDIGLFVRIGQPEIIEEKDITTKFDLKIHLLAKFTVDQERFPMDKLEHWAEHNAPLILYPYIREHVHALTIRAGIAPILLPLMEIPTISVKGNRGEIGDRGK</sequence>
<dbReference type="Pfam" id="PF02556">
    <property type="entry name" value="SecB"/>
    <property type="match status" value="1"/>
</dbReference>
<protein>
    <recommendedName>
        <fullName evidence="7">Preprotein translocase subunit SecB</fullName>
    </recommendedName>
</protein>
<accession>A0A2K8UHK3</accession>
<dbReference type="EMBL" id="CP020371">
    <property type="protein sequence ID" value="AUB85064.1"/>
    <property type="molecule type" value="Genomic_DNA"/>
</dbReference>
<dbReference type="GO" id="GO:0051082">
    <property type="term" value="F:unfolded protein binding"/>
    <property type="evidence" value="ECO:0007669"/>
    <property type="project" value="InterPro"/>
</dbReference>
<keyword evidence="5" id="KW-0614">Plasmid</keyword>
<name>A0A2K8UHK3_9GAMM</name>
<dbReference type="SUPFAM" id="SSF54611">
    <property type="entry name" value="SecB-like"/>
    <property type="match status" value="1"/>
</dbReference>
<gene>
    <name evidence="5" type="ORF">THSYN_29470</name>
</gene>
<evidence type="ECO:0008006" key="7">
    <source>
        <dbReference type="Google" id="ProtNLM"/>
    </source>
</evidence>
<reference evidence="5 6" key="1">
    <citation type="submission" date="2017-03" db="EMBL/GenBank/DDBJ databases">
        <title>Complete genome sequence of Candidatus 'Thiodictyon syntrophicum' sp. nov. strain Cad16T, a photolithoautotroph purple sulfur bacterium isolated from an alpine meromictic lake.</title>
        <authorList>
            <person name="Luedin S.M."/>
            <person name="Pothier J.F."/>
            <person name="Danza F."/>
            <person name="Storelli N."/>
            <person name="Wittwer M."/>
            <person name="Tonolla M."/>
        </authorList>
    </citation>
    <scope>NUCLEOTIDE SEQUENCE [LARGE SCALE GENOMIC DNA]</scope>
    <source>
        <strain evidence="5 6">Cad16T</strain>
        <plasmid evidence="6">Plasmid pts417</plasmid>
    </source>
</reference>
<dbReference type="Gene3D" id="3.10.420.10">
    <property type="entry name" value="SecB-like"/>
    <property type="match status" value="1"/>
</dbReference>
<geneLocation type="plasmid" evidence="6">
    <name>pts417</name>
</geneLocation>
<evidence type="ECO:0000313" key="5">
    <source>
        <dbReference type="EMBL" id="AUB85064.1"/>
    </source>
</evidence>
<dbReference type="Proteomes" id="UP000232638">
    <property type="component" value="Plasmid pTs417"/>
</dbReference>
<proteinExistence type="inferred from homology"/>
<dbReference type="RefSeq" id="WP_100922716.1">
    <property type="nucleotide sequence ID" value="NZ_CP020371.1"/>
</dbReference>
<evidence type="ECO:0000256" key="1">
    <source>
        <dbReference type="ARBA" id="ARBA00009990"/>
    </source>
</evidence>
<dbReference type="InterPro" id="IPR003708">
    <property type="entry name" value="SecB"/>
</dbReference>
<keyword evidence="2" id="KW-0813">Transport</keyword>
<evidence type="ECO:0000256" key="3">
    <source>
        <dbReference type="ARBA" id="ARBA00022927"/>
    </source>
</evidence>
<organism evidence="5 6">
    <name type="scientific">Candidatus Thiodictyon syntrophicum</name>
    <dbReference type="NCBI Taxonomy" id="1166950"/>
    <lineage>
        <taxon>Bacteria</taxon>
        <taxon>Pseudomonadati</taxon>
        <taxon>Pseudomonadota</taxon>
        <taxon>Gammaproteobacteria</taxon>
        <taxon>Chromatiales</taxon>
        <taxon>Chromatiaceae</taxon>
        <taxon>Thiodictyon</taxon>
    </lineage>
</organism>
<dbReference type="KEGG" id="tsy:THSYN_29470"/>
<comment type="similarity">
    <text evidence="1">Belongs to the SecB family.</text>
</comment>
<dbReference type="AlphaFoldDB" id="A0A2K8UHK3"/>
<dbReference type="GO" id="GO:0051262">
    <property type="term" value="P:protein tetramerization"/>
    <property type="evidence" value="ECO:0007669"/>
    <property type="project" value="InterPro"/>
</dbReference>
<keyword evidence="3" id="KW-0653">Protein transport</keyword>
<keyword evidence="6" id="KW-1185">Reference proteome</keyword>
<dbReference type="InterPro" id="IPR035958">
    <property type="entry name" value="SecB-like_sf"/>
</dbReference>